<dbReference type="InterPro" id="IPR043502">
    <property type="entry name" value="DNA/RNA_pol_sf"/>
</dbReference>
<gene>
    <name evidence="9" type="ORF">LIER_20595</name>
</gene>
<accession>A0AAV3QM12</accession>
<dbReference type="CDD" id="cd01647">
    <property type="entry name" value="RT_LTR"/>
    <property type="match status" value="1"/>
</dbReference>
<evidence type="ECO:0000256" key="5">
    <source>
        <dbReference type="ARBA" id="ARBA00022759"/>
    </source>
</evidence>
<name>A0AAV3QM12_LITER</name>
<keyword evidence="5" id="KW-0255">Endonuclease</keyword>
<dbReference type="GO" id="GO:0004519">
    <property type="term" value="F:endonuclease activity"/>
    <property type="evidence" value="ECO:0007669"/>
    <property type="project" value="UniProtKB-KW"/>
</dbReference>
<protein>
    <recommendedName>
        <fullName evidence="8">Reverse transcriptase domain-containing protein</fullName>
    </recommendedName>
</protein>
<dbReference type="EMBL" id="BAABME010005257">
    <property type="protein sequence ID" value="GAA0165112.1"/>
    <property type="molecule type" value="Genomic_DNA"/>
</dbReference>
<organism evidence="9 10">
    <name type="scientific">Lithospermum erythrorhizon</name>
    <name type="common">Purple gromwell</name>
    <name type="synonym">Lithospermum officinale var. erythrorhizon</name>
    <dbReference type="NCBI Taxonomy" id="34254"/>
    <lineage>
        <taxon>Eukaryota</taxon>
        <taxon>Viridiplantae</taxon>
        <taxon>Streptophyta</taxon>
        <taxon>Embryophyta</taxon>
        <taxon>Tracheophyta</taxon>
        <taxon>Spermatophyta</taxon>
        <taxon>Magnoliopsida</taxon>
        <taxon>eudicotyledons</taxon>
        <taxon>Gunneridae</taxon>
        <taxon>Pentapetalae</taxon>
        <taxon>asterids</taxon>
        <taxon>lamiids</taxon>
        <taxon>Boraginales</taxon>
        <taxon>Boraginaceae</taxon>
        <taxon>Boraginoideae</taxon>
        <taxon>Lithospermeae</taxon>
        <taxon>Lithospermum</taxon>
    </lineage>
</organism>
<dbReference type="AlphaFoldDB" id="A0AAV3QM12"/>
<dbReference type="GO" id="GO:0006508">
    <property type="term" value="P:proteolysis"/>
    <property type="evidence" value="ECO:0007669"/>
    <property type="project" value="UniProtKB-KW"/>
</dbReference>
<dbReference type="SUPFAM" id="SSF56672">
    <property type="entry name" value="DNA/RNA polymerases"/>
    <property type="match status" value="1"/>
</dbReference>
<keyword evidence="4" id="KW-0540">Nuclease</keyword>
<evidence type="ECO:0000313" key="9">
    <source>
        <dbReference type="EMBL" id="GAA0165112.1"/>
    </source>
</evidence>
<evidence type="ECO:0000256" key="3">
    <source>
        <dbReference type="ARBA" id="ARBA00022695"/>
    </source>
</evidence>
<keyword evidence="6" id="KW-0378">Hydrolase</keyword>
<dbReference type="InterPro" id="IPR053134">
    <property type="entry name" value="RNA-dir_DNA_polymerase"/>
</dbReference>
<keyword evidence="10" id="KW-1185">Reference proteome</keyword>
<evidence type="ECO:0000259" key="8">
    <source>
        <dbReference type="Pfam" id="PF00078"/>
    </source>
</evidence>
<dbReference type="InterPro" id="IPR000477">
    <property type="entry name" value="RT_dom"/>
</dbReference>
<keyword evidence="2" id="KW-0808">Transferase</keyword>
<dbReference type="PANTHER" id="PTHR24559:SF447">
    <property type="entry name" value="RNA-DIRECTED DNA POLYMERASE HOMOLOG"/>
    <property type="match status" value="1"/>
</dbReference>
<keyword evidence="1" id="KW-0645">Protease</keyword>
<dbReference type="GO" id="GO:0003964">
    <property type="term" value="F:RNA-directed DNA polymerase activity"/>
    <property type="evidence" value="ECO:0007669"/>
    <property type="project" value="UniProtKB-KW"/>
</dbReference>
<dbReference type="FunFam" id="3.10.10.10:FF:000007">
    <property type="entry name" value="Retrovirus-related Pol polyprotein from transposon 17.6-like Protein"/>
    <property type="match status" value="1"/>
</dbReference>
<evidence type="ECO:0000256" key="4">
    <source>
        <dbReference type="ARBA" id="ARBA00022722"/>
    </source>
</evidence>
<comment type="caution">
    <text evidence="9">The sequence shown here is derived from an EMBL/GenBank/DDBJ whole genome shotgun (WGS) entry which is preliminary data.</text>
</comment>
<evidence type="ECO:0000256" key="1">
    <source>
        <dbReference type="ARBA" id="ARBA00022670"/>
    </source>
</evidence>
<dbReference type="PANTHER" id="PTHR24559">
    <property type="entry name" value="TRANSPOSON TY3-I GAG-POL POLYPROTEIN"/>
    <property type="match status" value="1"/>
</dbReference>
<proteinExistence type="predicted"/>
<dbReference type="Proteomes" id="UP001454036">
    <property type="component" value="Unassembled WGS sequence"/>
</dbReference>
<evidence type="ECO:0000256" key="6">
    <source>
        <dbReference type="ARBA" id="ARBA00022801"/>
    </source>
</evidence>
<reference evidence="9 10" key="1">
    <citation type="submission" date="2024-01" db="EMBL/GenBank/DDBJ databases">
        <title>The complete chloroplast genome sequence of Lithospermum erythrorhizon: insights into the phylogenetic relationship among Boraginaceae species and the maternal lineages of purple gromwells.</title>
        <authorList>
            <person name="Okada T."/>
            <person name="Watanabe K."/>
        </authorList>
    </citation>
    <scope>NUCLEOTIDE SEQUENCE [LARGE SCALE GENOMIC DNA]</scope>
</reference>
<evidence type="ECO:0000313" key="10">
    <source>
        <dbReference type="Proteomes" id="UP001454036"/>
    </source>
</evidence>
<keyword evidence="7" id="KW-0695">RNA-directed DNA polymerase</keyword>
<keyword evidence="3" id="KW-0548">Nucleotidyltransferase</keyword>
<dbReference type="Gene3D" id="3.10.10.10">
    <property type="entry name" value="HIV Type 1 Reverse Transcriptase, subunit A, domain 1"/>
    <property type="match status" value="1"/>
</dbReference>
<dbReference type="Pfam" id="PF00078">
    <property type="entry name" value="RVT_1"/>
    <property type="match status" value="1"/>
</dbReference>
<evidence type="ECO:0000256" key="7">
    <source>
        <dbReference type="ARBA" id="ARBA00022918"/>
    </source>
</evidence>
<evidence type="ECO:0000256" key="2">
    <source>
        <dbReference type="ARBA" id="ARBA00022679"/>
    </source>
</evidence>
<dbReference type="GO" id="GO:0008233">
    <property type="term" value="F:peptidase activity"/>
    <property type="evidence" value="ECO:0007669"/>
    <property type="project" value="UniProtKB-KW"/>
</dbReference>
<feature type="domain" description="Reverse transcriptase" evidence="8">
    <location>
        <begin position="149"/>
        <end position="214"/>
    </location>
</feature>
<sequence>MDWLEKHHAMIDCHRKEIVISSRGLPEIHFLGDREILPSFLISSLVARKLLKKGCTGYLAHVFDMEKTEVKLEDVYSVREYADVFPKELPGIPPEGEVEFKIDIIPDKGFIRPSISPWGAPVLYVKKKDGTLRLCIDYRQLNKIRVPSVEIRDEDIPKSAFRTRYGHYEFLVMPFGLTNAPAAFMDLMIRIFCPCLDKFIVVFIDAILVYSHSQE</sequence>